<dbReference type="GO" id="GO:0008380">
    <property type="term" value="P:RNA splicing"/>
    <property type="evidence" value="ECO:0007669"/>
    <property type="project" value="TreeGrafter"/>
</dbReference>
<feature type="compositionally biased region" description="Basic and acidic residues" evidence="1">
    <location>
        <begin position="87"/>
        <end position="113"/>
    </location>
</feature>
<dbReference type="GO" id="GO:0061574">
    <property type="term" value="C:ASAP complex"/>
    <property type="evidence" value="ECO:0007669"/>
    <property type="project" value="TreeGrafter"/>
</dbReference>
<evidence type="ECO:0000313" key="2">
    <source>
        <dbReference type="EMBL" id="KAA0723142.1"/>
    </source>
</evidence>
<keyword evidence="3" id="KW-1185">Reference proteome</keyword>
<feature type="region of interest" description="Disordered" evidence="1">
    <location>
        <begin position="24"/>
        <end position="113"/>
    </location>
</feature>
<feature type="compositionally biased region" description="Basic and acidic residues" evidence="1">
    <location>
        <begin position="195"/>
        <end position="227"/>
    </location>
</feature>
<dbReference type="Pfam" id="PF16294">
    <property type="entry name" value="RSB_motif"/>
    <property type="match status" value="1"/>
</dbReference>
<feature type="compositionally biased region" description="Gly residues" evidence="1">
    <location>
        <begin position="180"/>
        <end position="191"/>
    </location>
</feature>
<dbReference type="AlphaFoldDB" id="A0A5A9PNJ7"/>
<dbReference type="GO" id="GO:0003723">
    <property type="term" value="F:RNA binding"/>
    <property type="evidence" value="ECO:0007669"/>
    <property type="project" value="TreeGrafter"/>
</dbReference>
<comment type="caution">
    <text evidence="2">The sequence shown here is derived from an EMBL/GenBank/DDBJ whole genome shotgun (WGS) entry which is preliminary data.</text>
</comment>
<dbReference type="GO" id="GO:0071011">
    <property type="term" value="C:precatalytic spliceosome"/>
    <property type="evidence" value="ECO:0007669"/>
    <property type="project" value="TreeGrafter"/>
</dbReference>
<evidence type="ECO:0000256" key="1">
    <source>
        <dbReference type="SAM" id="MobiDB-lite"/>
    </source>
</evidence>
<feature type="region of interest" description="Disordered" evidence="1">
    <location>
        <begin position="128"/>
        <end position="248"/>
    </location>
</feature>
<feature type="compositionally biased region" description="Basic and acidic residues" evidence="1">
    <location>
        <begin position="41"/>
        <end position="76"/>
    </location>
</feature>
<dbReference type="InterPro" id="IPR052793">
    <property type="entry name" value="EJC-associated_protein"/>
</dbReference>
<accession>A0A5A9PNJ7</accession>
<organism evidence="2 3">
    <name type="scientific">Triplophysa tibetana</name>
    <dbReference type="NCBI Taxonomy" id="1572043"/>
    <lineage>
        <taxon>Eukaryota</taxon>
        <taxon>Metazoa</taxon>
        <taxon>Chordata</taxon>
        <taxon>Craniata</taxon>
        <taxon>Vertebrata</taxon>
        <taxon>Euteleostomi</taxon>
        <taxon>Actinopterygii</taxon>
        <taxon>Neopterygii</taxon>
        <taxon>Teleostei</taxon>
        <taxon>Ostariophysi</taxon>
        <taxon>Cypriniformes</taxon>
        <taxon>Nemacheilidae</taxon>
        <taxon>Triplophysa</taxon>
    </lineage>
</organism>
<dbReference type="Proteomes" id="UP000324632">
    <property type="component" value="Chromosome 3"/>
</dbReference>
<reference evidence="2 3" key="1">
    <citation type="journal article" date="2019" name="Mol. Ecol. Resour.">
        <title>Chromosome-level genome assembly of Triplophysa tibetana, a fish adapted to the harsh high-altitude environment of the Tibetan Plateau.</title>
        <authorList>
            <person name="Yang X."/>
            <person name="Liu H."/>
            <person name="Ma Z."/>
            <person name="Zou Y."/>
            <person name="Zou M."/>
            <person name="Mao Y."/>
            <person name="Li X."/>
            <person name="Wang H."/>
            <person name="Chen T."/>
            <person name="Wang W."/>
            <person name="Yang R."/>
        </authorList>
    </citation>
    <scope>NUCLEOTIDE SEQUENCE [LARGE SCALE GENOMIC DNA]</scope>
    <source>
        <strain evidence="2">TTIB1903HZAU</strain>
        <tissue evidence="2">Muscle</tissue>
    </source>
</reference>
<dbReference type="PANTHER" id="PTHR46589:SF1">
    <property type="entry name" value="APOPTOTIC CHROMATIN CONDENSATION INDUCER IN THE NUCLEUS"/>
    <property type="match status" value="1"/>
</dbReference>
<name>A0A5A9PNJ7_9TELE</name>
<dbReference type="EMBL" id="SOYY01000003">
    <property type="protein sequence ID" value="KAA0723142.1"/>
    <property type="molecule type" value="Genomic_DNA"/>
</dbReference>
<feature type="compositionally biased region" description="Basic and acidic residues" evidence="1">
    <location>
        <begin position="139"/>
        <end position="177"/>
    </location>
</feature>
<protein>
    <submittedName>
        <fullName evidence="2">Apoptotic chromatin condensation inducer in the nucleus</fullName>
    </submittedName>
</protein>
<dbReference type="PANTHER" id="PTHR46589">
    <property type="entry name" value="APOPTOTIC CHROMATIN CONDENSATION INDUCER IN THE NUCLEUS"/>
    <property type="match status" value="1"/>
</dbReference>
<dbReference type="InterPro" id="IPR032552">
    <property type="entry name" value="RSB_motif"/>
</dbReference>
<gene>
    <name evidence="2" type="ORF">E1301_Tti005261</name>
</gene>
<proteinExistence type="predicted"/>
<evidence type="ECO:0000313" key="3">
    <source>
        <dbReference type="Proteomes" id="UP000324632"/>
    </source>
</evidence>
<sequence>MTLKFQEPRAGLLSLNHIFPNTARKRNEKETEMVVSVMRDQLAERERAMERRESTRSEREWDRGKVKDFGSEDKAGITRSRSKDRRRRESEKSKEKRTEKKEKPEEPPAKLLDDLFCKTKAAPCIYWLPLTEEQVTQRALERAERKKEREKRRKELQEEEDKKREERREGAKGRERVAGAIGGGGAGGGVGLSAEGERDRGKERERERGREGEKRRDPSRGNRDGDSKTAGGSRSSLSRSNTSRDRRR</sequence>